<sequence length="364" mass="40383">MRFLPLVLLSAILLAPAAAADLYEILGLSDLGEEATDKDIKRQFRALSKQFHPDLNPSDEARQKFAEINRANEILSDKKKRKMYDMRGEEGLKQLEKANEQQGRHDPFGGMFGGLFGGGQQQQVKGQNSQLSVDIPLEDIYNGKVHKLTISKQKVCKKCKGSGAAPGSKFKVCTHCQGQGHIIQRIQLAPGFVQQAQQTCPHCGGKGKEVKTKCPECRGNKVVKGDSILTLDVERGMKDGHQVVFEMEADQSPDLIPGDVILVIKTKNNDVFQRKGDDDLATTVKLTMREALLGFTKDITHMDGRTIDVSRTGVTQFDTVVRIQGEGMPKHNTPSFKGDLYVTYQFELPTRLTAEMKEVLDEIL</sequence>
<dbReference type="AlphaFoldDB" id="A0A0S4JDP6"/>
<gene>
    <name evidence="10" type="ORF">BSAL_14345</name>
</gene>
<protein>
    <submittedName>
        <fullName evidence="10">DNA-J protein, putative</fullName>
    </submittedName>
</protein>
<evidence type="ECO:0000256" key="6">
    <source>
        <dbReference type="PROSITE-ProRule" id="PRU00546"/>
    </source>
</evidence>
<dbReference type="PANTHER" id="PTHR43888">
    <property type="entry name" value="DNAJ-LIKE-2, ISOFORM A-RELATED"/>
    <property type="match status" value="1"/>
</dbReference>
<dbReference type="PROSITE" id="PS00636">
    <property type="entry name" value="DNAJ_1"/>
    <property type="match status" value="1"/>
</dbReference>
<dbReference type="HAMAP" id="MF_01152">
    <property type="entry name" value="DnaJ"/>
    <property type="match status" value="1"/>
</dbReference>
<dbReference type="SUPFAM" id="SSF57938">
    <property type="entry name" value="DnaJ/Hsp40 cysteine-rich domain"/>
    <property type="match status" value="1"/>
</dbReference>
<keyword evidence="3 6" id="KW-0863">Zinc-finger</keyword>
<dbReference type="GO" id="GO:0008270">
    <property type="term" value="F:zinc ion binding"/>
    <property type="evidence" value="ECO:0007669"/>
    <property type="project" value="UniProtKB-KW"/>
</dbReference>
<keyword evidence="11" id="KW-1185">Reference proteome</keyword>
<dbReference type="InterPro" id="IPR036410">
    <property type="entry name" value="HSP_DnaJ_Cys-rich_dom_sf"/>
</dbReference>
<evidence type="ECO:0000313" key="11">
    <source>
        <dbReference type="Proteomes" id="UP000051952"/>
    </source>
</evidence>
<keyword evidence="4 6" id="KW-0862">Zinc</keyword>
<dbReference type="GO" id="GO:0005524">
    <property type="term" value="F:ATP binding"/>
    <property type="evidence" value="ECO:0007669"/>
    <property type="project" value="InterPro"/>
</dbReference>
<keyword evidence="1 6" id="KW-0479">Metal-binding</keyword>
<dbReference type="Pfam" id="PF00684">
    <property type="entry name" value="DnaJ_CXXCXGXG"/>
    <property type="match status" value="1"/>
</dbReference>
<evidence type="ECO:0000256" key="7">
    <source>
        <dbReference type="SAM" id="SignalP"/>
    </source>
</evidence>
<dbReference type="FunFam" id="2.60.260.20:FF:000013">
    <property type="entry name" value="DnaJ subfamily B member 11"/>
    <property type="match status" value="1"/>
</dbReference>
<dbReference type="PRINTS" id="PR00625">
    <property type="entry name" value="JDOMAIN"/>
</dbReference>
<evidence type="ECO:0000259" key="9">
    <source>
        <dbReference type="PROSITE" id="PS51188"/>
    </source>
</evidence>
<dbReference type="CDD" id="cd10747">
    <property type="entry name" value="DnaJ_C"/>
    <property type="match status" value="1"/>
</dbReference>
<dbReference type="InterPro" id="IPR018253">
    <property type="entry name" value="DnaJ_domain_CS"/>
</dbReference>
<dbReference type="CDD" id="cd10719">
    <property type="entry name" value="DnaJ_zf"/>
    <property type="match status" value="1"/>
</dbReference>
<dbReference type="SUPFAM" id="SSF46565">
    <property type="entry name" value="Chaperone J-domain"/>
    <property type="match status" value="1"/>
</dbReference>
<feature type="chain" id="PRO_5006622230" evidence="7">
    <location>
        <begin position="20"/>
        <end position="364"/>
    </location>
</feature>
<dbReference type="OrthoDB" id="550424at2759"/>
<dbReference type="InterPro" id="IPR044713">
    <property type="entry name" value="DNJA1/2-like"/>
</dbReference>
<feature type="zinc finger region" description="CR-type" evidence="6">
    <location>
        <begin position="143"/>
        <end position="226"/>
    </location>
</feature>
<dbReference type="OMA" id="FFMCMNI"/>
<keyword evidence="2" id="KW-0677">Repeat</keyword>
<dbReference type="GO" id="GO:0030544">
    <property type="term" value="F:Hsp70 protein binding"/>
    <property type="evidence" value="ECO:0007669"/>
    <property type="project" value="InterPro"/>
</dbReference>
<dbReference type="PROSITE" id="PS51188">
    <property type="entry name" value="ZF_CR"/>
    <property type="match status" value="1"/>
</dbReference>
<evidence type="ECO:0000313" key="10">
    <source>
        <dbReference type="EMBL" id="CUG88240.1"/>
    </source>
</evidence>
<dbReference type="InterPro" id="IPR008971">
    <property type="entry name" value="HSP40/DnaJ_pept-bd"/>
</dbReference>
<organism evidence="10 11">
    <name type="scientific">Bodo saltans</name>
    <name type="common">Flagellated protozoan</name>
    <dbReference type="NCBI Taxonomy" id="75058"/>
    <lineage>
        <taxon>Eukaryota</taxon>
        <taxon>Discoba</taxon>
        <taxon>Euglenozoa</taxon>
        <taxon>Kinetoplastea</taxon>
        <taxon>Metakinetoplastina</taxon>
        <taxon>Eubodonida</taxon>
        <taxon>Bodonidae</taxon>
        <taxon>Bodo</taxon>
    </lineage>
</organism>
<keyword evidence="5" id="KW-0143">Chaperone</keyword>
<evidence type="ECO:0000256" key="2">
    <source>
        <dbReference type="ARBA" id="ARBA00022737"/>
    </source>
</evidence>
<dbReference type="PROSITE" id="PS50076">
    <property type="entry name" value="DNAJ_2"/>
    <property type="match status" value="1"/>
</dbReference>
<feature type="signal peptide" evidence="7">
    <location>
        <begin position="1"/>
        <end position="19"/>
    </location>
</feature>
<dbReference type="Gene3D" id="1.10.287.110">
    <property type="entry name" value="DnaJ domain"/>
    <property type="match status" value="1"/>
</dbReference>
<dbReference type="VEuPathDB" id="TriTrypDB:BSAL_14345"/>
<dbReference type="InterPro" id="IPR001623">
    <property type="entry name" value="DnaJ_domain"/>
</dbReference>
<dbReference type="Pfam" id="PF01556">
    <property type="entry name" value="DnaJ_C"/>
    <property type="match status" value="1"/>
</dbReference>
<proteinExistence type="inferred from homology"/>
<feature type="domain" description="J" evidence="8">
    <location>
        <begin position="21"/>
        <end position="88"/>
    </location>
</feature>
<evidence type="ECO:0000256" key="5">
    <source>
        <dbReference type="ARBA" id="ARBA00023186"/>
    </source>
</evidence>
<evidence type="ECO:0000256" key="3">
    <source>
        <dbReference type="ARBA" id="ARBA00022771"/>
    </source>
</evidence>
<feature type="domain" description="CR-type" evidence="9">
    <location>
        <begin position="143"/>
        <end position="226"/>
    </location>
</feature>
<dbReference type="InterPro" id="IPR001305">
    <property type="entry name" value="HSP_DnaJ_Cys-rich_dom"/>
</dbReference>
<dbReference type="Gene3D" id="2.10.230.10">
    <property type="entry name" value="Heat shock protein DnaJ, cysteine-rich domain"/>
    <property type="match status" value="1"/>
</dbReference>
<dbReference type="GO" id="GO:0006457">
    <property type="term" value="P:protein folding"/>
    <property type="evidence" value="ECO:0007669"/>
    <property type="project" value="InterPro"/>
</dbReference>
<dbReference type="GO" id="GO:0051082">
    <property type="term" value="F:unfolded protein binding"/>
    <property type="evidence" value="ECO:0007669"/>
    <property type="project" value="InterPro"/>
</dbReference>
<keyword evidence="7" id="KW-0732">Signal</keyword>
<evidence type="ECO:0000256" key="4">
    <source>
        <dbReference type="ARBA" id="ARBA00022833"/>
    </source>
</evidence>
<evidence type="ECO:0000259" key="8">
    <source>
        <dbReference type="PROSITE" id="PS50076"/>
    </source>
</evidence>
<dbReference type="InterPro" id="IPR036869">
    <property type="entry name" value="J_dom_sf"/>
</dbReference>
<dbReference type="FunFam" id="2.10.230.10:FF:000002">
    <property type="entry name" value="Molecular chaperone DnaJ"/>
    <property type="match status" value="1"/>
</dbReference>
<dbReference type="CDD" id="cd06257">
    <property type="entry name" value="DnaJ"/>
    <property type="match status" value="1"/>
</dbReference>
<dbReference type="Pfam" id="PF00226">
    <property type="entry name" value="DnaJ"/>
    <property type="match status" value="1"/>
</dbReference>
<accession>A0A0S4JDP6</accession>
<dbReference type="Proteomes" id="UP000051952">
    <property type="component" value="Unassembled WGS sequence"/>
</dbReference>
<dbReference type="SMART" id="SM00271">
    <property type="entry name" value="DnaJ"/>
    <property type="match status" value="1"/>
</dbReference>
<dbReference type="InterPro" id="IPR002939">
    <property type="entry name" value="DnaJ_C"/>
</dbReference>
<dbReference type="SUPFAM" id="SSF49493">
    <property type="entry name" value="HSP40/DnaJ peptide-binding domain"/>
    <property type="match status" value="2"/>
</dbReference>
<name>A0A0S4JDP6_BODSA</name>
<dbReference type="InterPro" id="IPR012724">
    <property type="entry name" value="DnaJ"/>
</dbReference>
<evidence type="ECO:0000256" key="1">
    <source>
        <dbReference type="ARBA" id="ARBA00022723"/>
    </source>
</evidence>
<dbReference type="Gene3D" id="2.60.260.20">
    <property type="entry name" value="Urease metallochaperone UreE, N-terminal domain"/>
    <property type="match status" value="2"/>
</dbReference>
<dbReference type="GO" id="GO:0009408">
    <property type="term" value="P:response to heat"/>
    <property type="evidence" value="ECO:0007669"/>
    <property type="project" value="InterPro"/>
</dbReference>
<reference evidence="11" key="1">
    <citation type="submission" date="2015-09" db="EMBL/GenBank/DDBJ databases">
        <authorList>
            <consortium name="Pathogen Informatics"/>
        </authorList>
    </citation>
    <scope>NUCLEOTIDE SEQUENCE [LARGE SCALE GENOMIC DNA]</scope>
    <source>
        <strain evidence="11">Lake Konstanz</strain>
    </source>
</reference>
<dbReference type="EMBL" id="CYKH01001627">
    <property type="protein sequence ID" value="CUG88240.1"/>
    <property type="molecule type" value="Genomic_DNA"/>
</dbReference>